<comment type="caution">
    <text evidence="2">The sequence shown here is derived from an EMBL/GenBank/DDBJ whole genome shotgun (WGS) entry which is preliminary data.</text>
</comment>
<sequence length="67" mass="7591">MESLPPWDAYELQTADLHANTEANRQRKELSRLDQTRGSTQTIQASEGNNLKQISNQTMTKTMTTPL</sequence>
<proteinExistence type="predicted"/>
<organism evidence="2 3">
    <name type="scientific">Golovinomyces cichoracearum</name>
    <dbReference type="NCBI Taxonomy" id="62708"/>
    <lineage>
        <taxon>Eukaryota</taxon>
        <taxon>Fungi</taxon>
        <taxon>Dikarya</taxon>
        <taxon>Ascomycota</taxon>
        <taxon>Pezizomycotina</taxon>
        <taxon>Leotiomycetes</taxon>
        <taxon>Erysiphales</taxon>
        <taxon>Erysiphaceae</taxon>
        <taxon>Golovinomyces</taxon>
    </lineage>
</organism>
<reference evidence="2 3" key="1">
    <citation type="journal article" date="2018" name="BMC Genomics">
        <title>Comparative genome analyses reveal sequence features reflecting distinct modes of host-adaptation between dicot and monocot powdery mildew.</title>
        <authorList>
            <person name="Wu Y."/>
            <person name="Ma X."/>
            <person name="Pan Z."/>
            <person name="Kale S.D."/>
            <person name="Song Y."/>
            <person name="King H."/>
            <person name="Zhang Q."/>
            <person name="Presley C."/>
            <person name="Deng X."/>
            <person name="Wei C.I."/>
            <person name="Xiao S."/>
        </authorList>
    </citation>
    <scope>NUCLEOTIDE SEQUENCE [LARGE SCALE GENOMIC DNA]</scope>
    <source>
        <strain evidence="2">UCSC1</strain>
    </source>
</reference>
<evidence type="ECO:0000313" key="2">
    <source>
        <dbReference type="EMBL" id="RKF82978.1"/>
    </source>
</evidence>
<dbReference type="AlphaFoldDB" id="A0A420J875"/>
<name>A0A420J875_9PEZI</name>
<protein>
    <submittedName>
        <fullName evidence="2">Uncharacterized protein</fullName>
    </submittedName>
</protein>
<feature type="compositionally biased region" description="Polar residues" evidence="1">
    <location>
        <begin position="36"/>
        <end position="67"/>
    </location>
</feature>
<dbReference type="Proteomes" id="UP000285405">
    <property type="component" value="Unassembled WGS sequence"/>
</dbReference>
<gene>
    <name evidence="2" type="ORF">GcC1_008020</name>
</gene>
<feature type="compositionally biased region" description="Basic and acidic residues" evidence="1">
    <location>
        <begin position="24"/>
        <end position="35"/>
    </location>
</feature>
<dbReference type="EMBL" id="MCBR01000853">
    <property type="protein sequence ID" value="RKF82978.1"/>
    <property type="molecule type" value="Genomic_DNA"/>
</dbReference>
<evidence type="ECO:0000313" key="3">
    <source>
        <dbReference type="Proteomes" id="UP000285405"/>
    </source>
</evidence>
<feature type="region of interest" description="Disordered" evidence="1">
    <location>
        <begin position="20"/>
        <end position="67"/>
    </location>
</feature>
<accession>A0A420J875</accession>
<evidence type="ECO:0000256" key="1">
    <source>
        <dbReference type="SAM" id="MobiDB-lite"/>
    </source>
</evidence>